<feature type="transmembrane region" description="Helical" evidence="5">
    <location>
        <begin position="188"/>
        <end position="209"/>
    </location>
</feature>
<keyword evidence="2 5" id="KW-0812">Transmembrane</keyword>
<dbReference type="InterPro" id="IPR004841">
    <property type="entry name" value="AA-permease/SLC12A_dom"/>
</dbReference>
<dbReference type="EMBL" id="UYRV01000363">
    <property type="protein sequence ID" value="VDK44018.1"/>
    <property type="molecule type" value="Genomic_DNA"/>
</dbReference>
<sequence>MASTGEPEPDSLYAHETSGQENIPWWQRNLLLNQPVLFGTWDGVFTTVMVNIFGIIVFLRMGWIVGTAGVANAILLLAICTALALITVFSAIGIVERCQIQSGGIYFLVSHVLGGRVGGAVGLMYALGQAVATGLVAVGFAESVAHLFDSDSRVLTKVIAIATLAILTSTFFQFLIINTAGVSWVVRLQLLLLAFLALAVLDFLFGALFTSDP</sequence>
<dbReference type="Gene3D" id="1.20.1740.10">
    <property type="entry name" value="Amino acid/polyamine transporter I"/>
    <property type="match status" value="1"/>
</dbReference>
<dbReference type="GO" id="GO:0015379">
    <property type="term" value="F:potassium:chloride symporter activity"/>
    <property type="evidence" value="ECO:0007669"/>
    <property type="project" value="TreeGrafter"/>
</dbReference>
<feature type="transmembrane region" description="Helical" evidence="5">
    <location>
        <begin position="130"/>
        <end position="148"/>
    </location>
</feature>
<evidence type="ECO:0000256" key="5">
    <source>
        <dbReference type="SAM" id="Phobius"/>
    </source>
</evidence>
<evidence type="ECO:0000256" key="1">
    <source>
        <dbReference type="ARBA" id="ARBA00004141"/>
    </source>
</evidence>
<dbReference type="Proteomes" id="UP000271889">
    <property type="component" value="Unassembled WGS sequence"/>
</dbReference>
<evidence type="ECO:0000313" key="7">
    <source>
        <dbReference type="EMBL" id="VDK44018.1"/>
    </source>
</evidence>
<reference evidence="7 8" key="1">
    <citation type="submission" date="2018-11" db="EMBL/GenBank/DDBJ databases">
        <authorList>
            <consortium name="Pathogen Informatics"/>
        </authorList>
    </citation>
    <scope>NUCLEOTIDE SEQUENCE [LARGE SCALE GENOMIC DNA]</scope>
</reference>
<feature type="non-terminal residue" evidence="7">
    <location>
        <position position="213"/>
    </location>
</feature>
<evidence type="ECO:0000259" key="6">
    <source>
        <dbReference type="Pfam" id="PF00324"/>
    </source>
</evidence>
<dbReference type="GO" id="GO:0055064">
    <property type="term" value="P:chloride ion homeostasis"/>
    <property type="evidence" value="ECO:0007669"/>
    <property type="project" value="TreeGrafter"/>
</dbReference>
<name>A0A3P6RQ07_CYLGO</name>
<keyword evidence="8" id="KW-1185">Reference proteome</keyword>
<organism evidence="7 8">
    <name type="scientific">Cylicostephanus goldi</name>
    <name type="common">Nematode worm</name>
    <dbReference type="NCBI Taxonomy" id="71465"/>
    <lineage>
        <taxon>Eukaryota</taxon>
        <taxon>Metazoa</taxon>
        <taxon>Ecdysozoa</taxon>
        <taxon>Nematoda</taxon>
        <taxon>Chromadorea</taxon>
        <taxon>Rhabditida</taxon>
        <taxon>Rhabditina</taxon>
        <taxon>Rhabditomorpha</taxon>
        <taxon>Strongyloidea</taxon>
        <taxon>Strongylidae</taxon>
        <taxon>Cylicostephanus</taxon>
    </lineage>
</organism>
<dbReference type="Pfam" id="PF00324">
    <property type="entry name" value="AA_permease"/>
    <property type="match status" value="1"/>
</dbReference>
<feature type="transmembrane region" description="Helical" evidence="5">
    <location>
        <begin position="71"/>
        <end position="92"/>
    </location>
</feature>
<dbReference type="AlphaFoldDB" id="A0A3P6RQ07"/>
<gene>
    <name evidence="7" type="ORF">CGOC_LOCUS278</name>
</gene>
<feature type="transmembrane region" description="Helical" evidence="5">
    <location>
        <begin position="36"/>
        <end position="59"/>
    </location>
</feature>
<dbReference type="GO" id="GO:0055075">
    <property type="term" value="P:potassium ion homeostasis"/>
    <property type="evidence" value="ECO:0007669"/>
    <property type="project" value="TreeGrafter"/>
</dbReference>
<evidence type="ECO:0000256" key="4">
    <source>
        <dbReference type="ARBA" id="ARBA00023136"/>
    </source>
</evidence>
<comment type="subcellular location">
    <subcellularLocation>
        <location evidence="1">Membrane</location>
        <topology evidence="1">Multi-pass membrane protein</topology>
    </subcellularLocation>
</comment>
<feature type="transmembrane region" description="Helical" evidence="5">
    <location>
        <begin position="154"/>
        <end position="176"/>
    </location>
</feature>
<dbReference type="PANTHER" id="PTHR11827">
    <property type="entry name" value="SOLUTE CARRIER FAMILY 12, CATION COTRANSPORTERS"/>
    <property type="match status" value="1"/>
</dbReference>
<accession>A0A3P6RQ07</accession>
<dbReference type="OrthoDB" id="5855050at2759"/>
<dbReference type="GO" id="GO:0016020">
    <property type="term" value="C:membrane"/>
    <property type="evidence" value="ECO:0007669"/>
    <property type="project" value="UniProtKB-SubCell"/>
</dbReference>
<dbReference type="InterPro" id="IPR004842">
    <property type="entry name" value="SLC12A_fam"/>
</dbReference>
<keyword evidence="4 5" id="KW-0472">Membrane</keyword>
<protein>
    <recommendedName>
        <fullName evidence="6">Amino acid permease/ SLC12A domain-containing protein</fullName>
    </recommendedName>
</protein>
<feature type="domain" description="Amino acid permease/ SLC12A" evidence="6">
    <location>
        <begin position="47"/>
        <end position="207"/>
    </location>
</feature>
<dbReference type="PANTHER" id="PTHR11827:SF6">
    <property type="entry name" value="SOLUTE CARRIER FAMILY 12 MEMBER 8"/>
    <property type="match status" value="1"/>
</dbReference>
<dbReference type="GO" id="GO:1990573">
    <property type="term" value="P:potassium ion import across plasma membrane"/>
    <property type="evidence" value="ECO:0007669"/>
    <property type="project" value="TreeGrafter"/>
</dbReference>
<evidence type="ECO:0000256" key="2">
    <source>
        <dbReference type="ARBA" id="ARBA00022692"/>
    </source>
</evidence>
<dbReference type="GO" id="GO:0006884">
    <property type="term" value="P:cell volume homeostasis"/>
    <property type="evidence" value="ECO:0007669"/>
    <property type="project" value="TreeGrafter"/>
</dbReference>
<evidence type="ECO:0000313" key="8">
    <source>
        <dbReference type="Proteomes" id="UP000271889"/>
    </source>
</evidence>
<keyword evidence="3 5" id="KW-1133">Transmembrane helix</keyword>
<evidence type="ECO:0000256" key="3">
    <source>
        <dbReference type="ARBA" id="ARBA00022989"/>
    </source>
</evidence>
<proteinExistence type="predicted"/>